<evidence type="ECO:0000313" key="1">
    <source>
        <dbReference type="EMBL" id="WAL59827.1"/>
    </source>
</evidence>
<keyword evidence="2" id="KW-1185">Reference proteome</keyword>
<gene>
    <name evidence="1" type="ORF">OXH18_22070</name>
</gene>
<sequence length="100" mass="11201">MTPLMIEPQAIVACPREFQGWSLVRSFETAHYLLALCQRGEAIYLVGQEKKKVEAFITAMAKVDGEKIVAEDAKRFSYEIRQGTLTVKKAGNIIVQEGIQ</sequence>
<protein>
    <submittedName>
        <fullName evidence="1">Uncharacterized protein</fullName>
    </submittedName>
</protein>
<evidence type="ECO:0000313" key="2">
    <source>
        <dbReference type="Proteomes" id="UP001163152"/>
    </source>
</evidence>
<accession>A0A9E8ZBK8</accession>
<dbReference type="AlphaFoldDB" id="A0A9E8ZBK8"/>
<dbReference type="EMBL" id="CP113797">
    <property type="protein sequence ID" value="WAL59827.1"/>
    <property type="molecule type" value="Genomic_DNA"/>
</dbReference>
<dbReference type="KEGG" id="tsin:OXH18_22070"/>
<reference evidence="1" key="1">
    <citation type="submission" date="2022-12" db="EMBL/GenBank/DDBJ databases">
        <title>Polyphasic identification of a Novel Hot-Spring Cyanobacterium Ocullathermofonsia sinensis gen nov. sp. nov. and Genomic Insights on its Adaptations to the Thermal Habitat.</title>
        <authorList>
            <person name="Daroch M."/>
            <person name="Tang J."/>
            <person name="Jiang Y."/>
        </authorList>
    </citation>
    <scope>NUCLEOTIDE SEQUENCE</scope>
    <source>
        <strain evidence="1">PKUAC-SCTA174</strain>
    </source>
</reference>
<dbReference type="RefSeq" id="WP_268609635.1">
    <property type="nucleotide sequence ID" value="NZ_CP113797.1"/>
</dbReference>
<dbReference type="Proteomes" id="UP001163152">
    <property type="component" value="Chromosome"/>
</dbReference>
<proteinExistence type="predicted"/>
<organism evidence="1 2">
    <name type="scientific">Thermocoleostomius sinensis A174</name>
    <dbReference type="NCBI Taxonomy" id="2016057"/>
    <lineage>
        <taxon>Bacteria</taxon>
        <taxon>Bacillati</taxon>
        <taxon>Cyanobacteriota</taxon>
        <taxon>Cyanophyceae</taxon>
        <taxon>Oculatellales</taxon>
        <taxon>Oculatellaceae</taxon>
        <taxon>Thermocoleostomius</taxon>
    </lineage>
</organism>
<name>A0A9E8ZBK8_9CYAN</name>